<dbReference type="RefSeq" id="WP_339091103.1">
    <property type="nucleotide sequence ID" value="NZ_LR743507.1"/>
</dbReference>
<name>A0A679J488_VARPD</name>
<reference evidence="1" key="1">
    <citation type="submission" date="2019-12" db="EMBL/GenBank/DDBJ databases">
        <authorList>
            <person name="Cremers G."/>
        </authorList>
    </citation>
    <scope>NUCLEOTIDE SEQUENCE</scope>
    <source>
        <strain evidence="1">Vvax</strain>
    </source>
</reference>
<proteinExistence type="predicted"/>
<evidence type="ECO:0000313" key="1">
    <source>
        <dbReference type="EMBL" id="CAA2105988.1"/>
    </source>
</evidence>
<dbReference type="AlphaFoldDB" id="A0A679J488"/>
<organism evidence="1">
    <name type="scientific">Variovorax paradoxus</name>
    <dbReference type="NCBI Taxonomy" id="34073"/>
    <lineage>
        <taxon>Bacteria</taxon>
        <taxon>Pseudomonadati</taxon>
        <taxon>Pseudomonadota</taxon>
        <taxon>Betaproteobacteria</taxon>
        <taxon>Burkholderiales</taxon>
        <taxon>Comamonadaceae</taxon>
        <taxon>Variovorax</taxon>
    </lineage>
</organism>
<dbReference type="EMBL" id="LR743507">
    <property type="protein sequence ID" value="CAA2105988.1"/>
    <property type="molecule type" value="Genomic_DNA"/>
</dbReference>
<protein>
    <submittedName>
        <fullName evidence="1">Uncharacterized protein</fullName>
    </submittedName>
</protein>
<sequence length="289" mass="29641">MPAPPAKDSIAGSGATPSNAQARAGFDALWENLWGAAGLLGSTGLAADARARLGIGPVISFRNRARNPNFVVNQRAKAGSVVLAAGVYGHDGWKAGAAGCSYTFAASGPDIVMTITAGSLVQPIEGNLIEGGDYAMSWFGTSQGKIGAGAAAATGVTATGVAANTNLSIEFGTGTLSRVQFEPGLVPTPYERRPLTFEELLNRRYFQLVNVGARFLATTPGQATSTMVNLPVVMRATPTIATFATGSASNAATFVYLAATVRGFRCELNCSTAGDSYVVDYTASASAEL</sequence>
<accession>A0A679J488</accession>
<gene>
    <name evidence="1" type="ORF">VVAX_03525</name>
</gene>